<dbReference type="AlphaFoldDB" id="A0AAE0YVT7"/>
<gene>
    <name evidence="1" type="ORF">RRG08_061071</name>
</gene>
<reference evidence="1" key="1">
    <citation type="journal article" date="2023" name="G3 (Bethesda)">
        <title>A reference genome for the long-term kleptoplast-retaining sea slug Elysia crispata morphotype clarki.</title>
        <authorList>
            <person name="Eastman K.E."/>
            <person name="Pendleton A.L."/>
            <person name="Shaikh M.A."/>
            <person name="Suttiyut T."/>
            <person name="Ogas R."/>
            <person name="Tomko P."/>
            <person name="Gavelis G."/>
            <person name="Widhalm J.R."/>
            <person name="Wisecaver J.H."/>
        </authorList>
    </citation>
    <scope>NUCLEOTIDE SEQUENCE</scope>
    <source>
        <strain evidence="1">ECLA1</strain>
    </source>
</reference>
<organism evidence="1 2">
    <name type="scientific">Elysia crispata</name>
    <name type="common">lettuce slug</name>
    <dbReference type="NCBI Taxonomy" id="231223"/>
    <lineage>
        <taxon>Eukaryota</taxon>
        <taxon>Metazoa</taxon>
        <taxon>Spiralia</taxon>
        <taxon>Lophotrochozoa</taxon>
        <taxon>Mollusca</taxon>
        <taxon>Gastropoda</taxon>
        <taxon>Heterobranchia</taxon>
        <taxon>Euthyneura</taxon>
        <taxon>Panpulmonata</taxon>
        <taxon>Sacoglossa</taxon>
        <taxon>Placobranchoidea</taxon>
        <taxon>Plakobranchidae</taxon>
        <taxon>Elysia</taxon>
    </lineage>
</organism>
<dbReference type="EMBL" id="JAWDGP010005286">
    <property type="protein sequence ID" value="KAK3758224.1"/>
    <property type="molecule type" value="Genomic_DNA"/>
</dbReference>
<proteinExistence type="predicted"/>
<evidence type="ECO:0000313" key="2">
    <source>
        <dbReference type="Proteomes" id="UP001283361"/>
    </source>
</evidence>
<name>A0AAE0YVT7_9GAST</name>
<protein>
    <submittedName>
        <fullName evidence="1">Uncharacterized protein</fullName>
    </submittedName>
</protein>
<comment type="caution">
    <text evidence="1">The sequence shown here is derived from an EMBL/GenBank/DDBJ whole genome shotgun (WGS) entry which is preliminary data.</text>
</comment>
<accession>A0AAE0YVT7</accession>
<sequence>MDGGASSDTAEEWQSASQFIDCICLQKSQELRREKASAVPRMYCNHYHNHHNPHVVSTTRALAAKPLGSSTNSC</sequence>
<keyword evidence="2" id="KW-1185">Reference proteome</keyword>
<evidence type="ECO:0000313" key="1">
    <source>
        <dbReference type="EMBL" id="KAK3758224.1"/>
    </source>
</evidence>
<dbReference type="Proteomes" id="UP001283361">
    <property type="component" value="Unassembled WGS sequence"/>
</dbReference>